<dbReference type="HOGENOM" id="CLU_2547438_0_0_1"/>
<reference evidence="3" key="1">
    <citation type="journal article" date="2010" name="Science">
        <title>Signatures of adaptation to obligate biotrophy in the Hyaloperonospora arabidopsidis genome.</title>
        <authorList>
            <person name="Baxter L."/>
            <person name="Tripathy S."/>
            <person name="Ishaque N."/>
            <person name="Boot N."/>
            <person name="Cabral A."/>
            <person name="Kemen E."/>
            <person name="Thines M."/>
            <person name="Ah-Fong A."/>
            <person name="Anderson R."/>
            <person name="Badejoko W."/>
            <person name="Bittner-Eddy P."/>
            <person name="Boore J.L."/>
            <person name="Chibucos M.C."/>
            <person name="Coates M."/>
            <person name="Dehal P."/>
            <person name="Delehaunty K."/>
            <person name="Dong S."/>
            <person name="Downton P."/>
            <person name="Dumas B."/>
            <person name="Fabro G."/>
            <person name="Fronick C."/>
            <person name="Fuerstenberg S.I."/>
            <person name="Fulton L."/>
            <person name="Gaulin E."/>
            <person name="Govers F."/>
            <person name="Hughes L."/>
            <person name="Humphray S."/>
            <person name="Jiang R.H."/>
            <person name="Judelson H."/>
            <person name="Kamoun S."/>
            <person name="Kyung K."/>
            <person name="Meijer H."/>
            <person name="Minx P."/>
            <person name="Morris P."/>
            <person name="Nelson J."/>
            <person name="Phuntumart V."/>
            <person name="Qutob D."/>
            <person name="Rehmany A."/>
            <person name="Rougon-Cardoso A."/>
            <person name="Ryden P."/>
            <person name="Torto-Alalibo T."/>
            <person name="Studholme D."/>
            <person name="Wang Y."/>
            <person name="Win J."/>
            <person name="Wood J."/>
            <person name="Clifton S.W."/>
            <person name="Rogers J."/>
            <person name="Van den Ackerveken G."/>
            <person name="Jones J.D."/>
            <person name="McDowell J.M."/>
            <person name="Beynon J."/>
            <person name="Tyler B.M."/>
        </authorList>
    </citation>
    <scope>NUCLEOTIDE SEQUENCE [LARGE SCALE GENOMIC DNA]</scope>
    <source>
        <strain evidence="3">Emoy2</strain>
    </source>
</reference>
<proteinExistence type="predicted"/>
<accession>M4BQ42</accession>
<keyword evidence="3" id="KW-1185">Reference proteome</keyword>
<dbReference type="STRING" id="559515.M4BQ42"/>
<sequence>MTQHSVARAYSIIQEVQELRDKARKLSERNAELAKALTLTRQELTKARTAQNAVFSGKGGADLVDLLLRMLSQCVDGPFVRSF</sequence>
<dbReference type="EnsemblProtists" id="HpaT808531">
    <property type="protein sequence ID" value="HpaP808531"/>
    <property type="gene ID" value="HpaG808531"/>
</dbReference>
<dbReference type="VEuPathDB" id="FungiDB:HpaG808531"/>
<evidence type="ECO:0000313" key="2">
    <source>
        <dbReference type="EnsemblProtists" id="HpaP808531"/>
    </source>
</evidence>
<dbReference type="Proteomes" id="UP000011713">
    <property type="component" value="Unassembled WGS sequence"/>
</dbReference>
<evidence type="ECO:0000256" key="1">
    <source>
        <dbReference type="SAM" id="Coils"/>
    </source>
</evidence>
<evidence type="ECO:0000313" key="3">
    <source>
        <dbReference type="Proteomes" id="UP000011713"/>
    </source>
</evidence>
<organism evidence="2 3">
    <name type="scientific">Hyaloperonospora arabidopsidis (strain Emoy2)</name>
    <name type="common">Downy mildew agent</name>
    <name type="synonym">Peronospora arabidopsidis</name>
    <dbReference type="NCBI Taxonomy" id="559515"/>
    <lineage>
        <taxon>Eukaryota</taxon>
        <taxon>Sar</taxon>
        <taxon>Stramenopiles</taxon>
        <taxon>Oomycota</taxon>
        <taxon>Peronosporomycetes</taxon>
        <taxon>Peronosporales</taxon>
        <taxon>Peronosporaceae</taxon>
        <taxon>Hyaloperonospora</taxon>
    </lineage>
</organism>
<name>M4BQ42_HYAAE</name>
<feature type="coiled-coil region" evidence="1">
    <location>
        <begin position="16"/>
        <end position="43"/>
    </location>
</feature>
<keyword evidence="1" id="KW-0175">Coiled coil</keyword>
<dbReference type="AlphaFoldDB" id="M4BQ42"/>
<protein>
    <submittedName>
        <fullName evidence="2">Uncharacterized protein</fullName>
    </submittedName>
</protein>
<reference evidence="2" key="2">
    <citation type="submission" date="2015-06" db="UniProtKB">
        <authorList>
            <consortium name="EnsemblProtists"/>
        </authorList>
    </citation>
    <scope>IDENTIFICATION</scope>
    <source>
        <strain evidence="2">Emoy2</strain>
    </source>
</reference>
<dbReference type="InParanoid" id="M4BQ42"/>
<dbReference type="EMBL" id="JH598544">
    <property type="status" value="NOT_ANNOTATED_CDS"/>
    <property type="molecule type" value="Genomic_DNA"/>
</dbReference>